<feature type="domain" description="Tc1-like transposase DDE" evidence="1">
    <location>
        <begin position="19"/>
        <end position="65"/>
    </location>
</feature>
<dbReference type="AlphaFoldDB" id="A0AAN9CW10"/>
<reference evidence="2 3" key="1">
    <citation type="submission" date="2024-02" db="EMBL/GenBank/DDBJ databases">
        <title>Chromosome-level genome assembly of the Eurasian Minnow (Phoxinus phoxinus).</title>
        <authorList>
            <person name="Oriowo T.O."/>
            <person name="Martin S."/>
            <person name="Stange M."/>
            <person name="Chrysostomakis Y."/>
            <person name="Brown T."/>
            <person name="Winkler S."/>
            <person name="Kukowka S."/>
            <person name="Myers E.W."/>
            <person name="Bohne A."/>
        </authorList>
    </citation>
    <scope>NUCLEOTIDE SEQUENCE [LARGE SCALE GENOMIC DNA]</scope>
    <source>
        <strain evidence="2">ZFMK-TIS-60720</strain>
        <tissue evidence="2">Whole Organism</tissue>
    </source>
</reference>
<protein>
    <recommendedName>
        <fullName evidence="1">Tc1-like transposase DDE domain-containing protein</fullName>
    </recommendedName>
</protein>
<dbReference type="EMBL" id="JAYKXH010000014">
    <property type="protein sequence ID" value="KAK7146307.1"/>
    <property type="molecule type" value="Genomic_DNA"/>
</dbReference>
<dbReference type="Gene3D" id="3.30.420.10">
    <property type="entry name" value="Ribonuclease H-like superfamily/Ribonuclease H"/>
    <property type="match status" value="1"/>
</dbReference>
<evidence type="ECO:0000259" key="1">
    <source>
        <dbReference type="Pfam" id="PF13358"/>
    </source>
</evidence>
<dbReference type="GO" id="GO:0003676">
    <property type="term" value="F:nucleic acid binding"/>
    <property type="evidence" value="ECO:0007669"/>
    <property type="project" value="InterPro"/>
</dbReference>
<dbReference type="InterPro" id="IPR038717">
    <property type="entry name" value="Tc1-like_DDE_dom"/>
</dbReference>
<name>A0AAN9CW10_9TELE</name>
<dbReference type="InterPro" id="IPR036397">
    <property type="entry name" value="RNaseH_sf"/>
</dbReference>
<gene>
    <name evidence="2" type="ORF">R3I93_013905</name>
</gene>
<sequence length="91" mass="10397">MVQKLYPEGGAFISMIMQQIHTAKLVTEWFDEHESKVEHLPWPAQSPDLNIIETLGGVLKEQFRNCFLPPAPHSDLATDLEEEWLKIPLAT</sequence>
<accession>A0AAN9CW10</accession>
<evidence type="ECO:0000313" key="3">
    <source>
        <dbReference type="Proteomes" id="UP001364617"/>
    </source>
</evidence>
<keyword evidence="3" id="KW-1185">Reference proteome</keyword>
<organism evidence="2 3">
    <name type="scientific">Phoxinus phoxinus</name>
    <name type="common">Eurasian minnow</name>
    <dbReference type="NCBI Taxonomy" id="58324"/>
    <lineage>
        <taxon>Eukaryota</taxon>
        <taxon>Metazoa</taxon>
        <taxon>Chordata</taxon>
        <taxon>Craniata</taxon>
        <taxon>Vertebrata</taxon>
        <taxon>Euteleostomi</taxon>
        <taxon>Actinopterygii</taxon>
        <taxon>Neopterygii</taxon>
        <taxon>Teleostei</taxon>
        <taxon>Ostariophysi</taxon>
        <taxon>Cypriniformes</taxon>
        <taxon>Leuciscidae</taxon>
        <taxon>Phoxininae</taxon>
        <taxon>Phoxinus</taxon>
    </lineage>
</organism>
<dbReference type="Proteomes" id="UP001364617">
    <property type="component" value="Unassembled WGS sequence"/>
</dbReference>
<dbReference type="Pfam" id="PF13358">
    <property type="entry name" value="DDE_3"/>
    <property type="match status" value="1"/>
</dbReference>
<evidence type="ECO:0000313" key="2">
    <source>
        <dbReference type="EMBL" id="KAK7146307.1"/>
    </source>
</evidence>
<comment type="caution">
    <text evidence="2">The sequence shown here is derived from an EMBL/GenBank/DDBJ whole genome shotgun (WGS) entry which is preliminary data.</text>
</comment>
<proteinExistence type="predicted"/>